<organism evidence="2 3">
    <name type="scientific">Massilia suwonensis</name>
    <dbReference type="NCBI Taxonomy" id="648895"/>
    <lineage>
        <taxon>Bacteria</taxon>
        <taxon>Pseudomonadati</taxon>
        <taxon>Pseudomonadota</taxon>
        <taxon>Betaproteobacteria</taxon>
        <taxon>Burkholderiales</taxon>
        <taxon>Oxalobacteraceae</taxon>
        <taxon>Telluria group</taxon>
        <taxon>Massilia</taxon>
    </lineage>
</organism>
<proteinExistence type="predicted"/>
<protein>
    <recommendedName>
        <fullName evidence="4">DUF995 domain-containing protein</fullName>
    </recommendedName>
</protein>
<evidence type="ECO:0000256" key="1">
    <source>
        <dbReference type="SAM" id="SignalP"/>
    </source>
</evidence>
<feature type="chain" id="PRO_5046910922" description="DUF995 domain-containing protein" evidence="1">
    <location>
        <begin position="20"/>
        <end position="139"/>
    </location>
</feature>
<dbReference type="RefSeq" id="WP_379750803.1">
    <property type="nucleotide sequence ID" value="NZ_JBHSMR010000001.1"/>
</dbReference>
<comment type="caution">
    <text evidence="2">The sequence shown here is derived from an EMBL/GenBank/DDBJ whole genome shotgun (WGS) entry which is preliminary data.</text>
</comment>
<evidence type="ECO:0008006" key="4">
    <source>
        <dbReference type="Google" id="ProtNLM"/>
    </source>
</evidence>
<gene>
    <name evidence="2" type="ORF">ACFPQ5_00435</name>
</gene>
<dbReference type="Proteomes" id="UP001596101">
    <property type="component" value="Unassembled WGS sequence"/>
</dbReference>
<evidence type="ECO:0000313" key="2">
    <source>
        <dbReference type="EMBL" id="MFC5476637.1"/>
    </source>
</evidence>
<accession>A0ABW0MHR0</accession>
<name>A0ABW0MHR0_9BURK</name>
<feature type="signal peptide" evidence="1">
    <location>
        <begin position="1"/>
        <end position="19"/>
    </location>
</feature>
<evidence type="ECO:0000313" key="3">
    <source>
        <dbReference type="Proteomes" id="UP001596101"/>
    </source>
</evidence>
<keyword evidence="3" id="KW-1185">Reference proteome</keyword>
<keyword evidence="1" id="KW-0732">Signal</keyword>
<dbReference type="EMBL" id="JBHSMR010000001">
    <property type="protein sequence ID" value="MFC5476637.1"/>
    <property type="molecule type" value="Genomic_DNA"/>
</dbReference>
<sequence length="139" mass="15503">MNRLLTVFCLWAFAGGVSAGTDPLVGSFTHDFTRIKNDSVWTVKKTGSVWKVRVHGSNEIAGARLVSDSEKAAFWEQMWWPADKAKDAQCLRIEEQSQGMMCYVRGSTRAGIGGLSKHKSDYFYFDAMGGLMEIRRKGA</sequence>
<reference evidence="3" key="1">
    <citation type="journal article" date="2019" name="Int. J. Syst. Evol. Microbiol.">
        <title>The Global Catalogue of Microorganisms (GCM) 10K type strain sequencing project: providing services to taxonomists for standard genome sequencing and annotation.</title>
        <authorList>
            <consortium name="The Broad Institute Genomics Platform"/>
            <consortium name="The Broad Institute Genome Sequencing Center for Infectious Disease"/>
            <person name="Wu L."/>
            <person name="Ma J."/>
        </authorList>
    </citation>
    <scope>NUCLEOTIDE SEQUENCE [LARGE SCALE GENOMIC DNA]</scope>
    <source>
        <strain evidence="3">CCUG 43111</strain>
    </source>
</reference>